<evidence type="ECO:0000313" key="2">
    <source>
        <dbReference type="EMBL" id="KZT05895.1"/>
    </source>
</evidence>
<dbReference type="InParanoid" id="A0A165DYM5"/>
<feature type="compositionally biased region" description="Polar residues" evidence="1">
    <location>
        <begin position="500"/>
        <end position="510"/>
    </location>
</feature>
<sequence>MTIPSGTVEPPKDEWLDDDFDFPDDEAIRASDAEDGTEDEDWDVEMDLGKTGGAKACFTTQGDTAPEAQPASEPPCVFTIRPPIATPGDDDEEEDEGVSTIKAAALPKVFSKHSPPVDEDFEDAFSLPSDLVQLSLRPISHRSSKASIEWGDKDQTVSSQSSDTFSSLGFAENGSSNCTSAPDTDTDEDEKVAEDELDGLVVPTGLFESESGGKELAKLLESKKRITFSDEDIKIASLDPEDDFEAGLIIDHDVELSSSRLLLTTENVKRLGQANTRCKSAPPVPPPSFHAFSRVRDDRSRFARTPPVASVQQLRKLTDSPAFSRPSPFIRSQTSVPSTPLMSGGPFAPPRPLILRSQISHTNLKASSPTSSRQLGRKASLPSLSEASNHAQPSGSGFSSTVASQTGYNAPTASSRAKMQPSSSAGRTRSSEFLAPQPVKLTTLSSAPSALRLIMPTASSRLKSRSSVSSVLNTPTSAVLPSATSRPSSRPPLGSSTRSHQAPAQVQGPSLSAPKMLKRPKRAQTFGDGTELDAFEDLPLDREREGHYSVQPKRYGNCVPGISYAKVVSSGGSDNGPTRRVVKRQLESTAEGPKCSTSTTKTLKRTGRLEIPRKLESEQPAIHSKQTDSPSGVRKRRVMTPPSQTRKKPTLIRNLGGVGLPKVIGDMKWNPSTMRWEGNDQALRDFDNASSIRPALITHLTGSSRGSPNRPSAAGARVVGNMVFDPARMCWISTLPADEDEPDVFADLADDEDDDWDAKCATIRPSQGVSGGALFSSPNTDPPSPSRRFSLSGSESDRCSRASMVCDVDEAFIESCRRAEERHRTEMKSWLSSSRPEFDRSYLYEIRALATRQH</sequence>
<reference evidence="2 3" key="1">
    <citation type="journal article" date="2016" name="Mol. Biol. Evol.">
        <title>Comparative Genomics of Early-Diverging Mushroom-Forming Fungi Provides Insights into the Origins of Lignocellulose Decay Capabilities.</title>
        <authorList>
            <person name="Nagy L.G."/>
            <person name="Riley R."/>
            <person name="Tritt A."/>
            <person name="Adam C."/>
            <person name="Daum C."/>
            <person name="Floudas D."/>
            <person name="Sun H."/>
            <person name="Yadav J.S."/>
            <person name="Pangilinan J."/>
            <person name="Larsson K.H."/>
            <person name="Matsuura K."/>
            <person name="Barry K."/>
            <person name="Labutti K."/>
            <person name="Kuo R."/>
            <person name="Ohm R.A."/>
            <person name="Bhattacharya S.S."/>
            <person name="Shirouzu T."/>
            <person name="Yoshinaga Y."/>
            <person name="Martin F.M."/>
            <person name="Grigoriev I.V."/>
            <person name="Hibbett D.S."/>
        </authorList>
    </citation>
    <scope>NUCLEOTIDE SEQUENCE [LARGE SCALE GENOMIC DNA]</scope>
    <source>
        <strain evidence="2 3">93-53</strain>
    </source>
</reference>
<feature type="region of interest" description="Disordered" evidence="1">
    <location>
        <begin position="60"/>
        <end position="98"/>
    </location>
</feature>
<feature type="region of interest" description="Disordered" evidence="1">
    <location>
        <begin position="143"/>
        <end position="192"/>
    </location>
</feature>
<feature type="compositionally biased region" description="Polar residues" evidence="1">
    <location>
        <begin position="382"/>
        <end position="428"/>
    </location>
</feature>
<dbReference type="GeneID" id="63824109"/>
<feature type="region of interest" description="Disordered" evidence="1">
    <location>
        <begin position="765"/>
        <end position="794"/>
    </location>
</feature>
<protein>
    <submittedName>
        <fullName evidence="2">Uncharacterized protein</fullName>
    </submittedName>
</protein>
<dbReference type="AlphaFoldDB" id="A0A165DYM5"/>
<feature type="compositionally biased region" description="Polar residues" evidence="1">
    <location>
        <begin position="357"/>
        <end position="374"/>
    </location>
</feature>
<feature type="region of interest" description="Disordered" evidence="1">
    <location>
        <begin position="1"/>
        <end position="41"/>
    </location>
</feature>
<organism evidence="2 3">
    <name type="scientific">Laetiporus sulphureus 93-53</name>
    <dbReference type="NCBI Taxonomy" id="1314785"/>
    <lineage>
        <taxon>Eukaryota</taxon>
        <taxon>Fungi</taxon>
        <taxon>Dikarya</taxon>
        <taxon>Basidiomycota</taxon>
        <taxon>Agaricomycotina</taxon>
        <taxon>Agaricomycetes</taxon>
        <taxon>Polyporales</taxon>
        <taxon>Laetiporus</taxon>
    </lineage>
</organism>
<dbReference type="GO" id="GO:0044732">
    <property type="term" value="C:mitotic spindle pole body"/>
    <property type="evidence" value="ECO:0007669"/>
    <property type="project" value="TreeGrafter"/>
</dbReference>
<dbReference type="RefSeq" id="XP_040763635.1">
    <property type="nucleotide sequence ID" value="XM_040907080.1"/>
</dbReference>
<dbReference type="EMBL" id="KV427627">
    <property type="protein sequence ID" value="KZT05895.1"/>
    <property type="molecule type" value="Genomic_DNA"/>
</dbReference>
<evidence type="ECO:0000256" key="1">
    <source>
        <dbReference type="SAM" id="MobiDB-lite"/>
    </source>
</evidence>
<evidence type="ECO:0000313" key="3">
    <source>
        <dbReference type="Proteomes" id="UP000076871"/>
    </source>
</evidence>
<dbReference type="InterPro" id="IPR034586">
    <property type="entry name" value="Bfa1/Byr4"/>
</dbReference>
<feature type="region of interest" description="Disordered" evidence="1">
    <location>
        <begin position="610"/>
        <end position="649"/>
    </location>
</feature>
<dbReference type="GO" id="GO:0005096">
    <property type="term" value="F:GTPase activator activity"/>
    <property type="evidence" value="ECO:0007669"/>
    <property type="project" value="InterPro"/>
</dbReference>
<feature type="compositionally biased region" description="Low complexity" evidence="1">
    <location>
        <begin position="460"/>
        <end position="472"/>
    </location>
</feature>
<proteinExistence type="predicted"/>
<dbReference type="OrthoDB" id="19159at2759"/>
<dbReference type="Proteomes" id="UP000076871">
    <property type="component" value="Unassembled WGS sequence"/>
</dbReference>
<feature type="compositionally biased region" description="Polar residues" evidence="1">
    <location>
        <begin position="330"/>
        <end position="341"/>
    </location>
</feature>
<accession>A0A165DYM5</accession>
<gene>
    <name evidence="2" type="ORF">LAESUDRAFT_714593</name>
</gene>
<feature type="compositionally biased region" description="Low complexity" evidence="1">
    <location>
        <begin position="156"/>
        <end position="167"/>
    </location>
</feature>
<feature type="compositionally biased region" description="Acidic residues" evidence="1">
    <location>
        <begin position="88"/>
        <end position="97"/>
    </location>
</feature>
<dbReference type="GO" id="GO:0001100">
    <property type="term" value="P:negative regulation of exit from mitosis"/>
    <property type="evidence" value="ECO:0007669"/>
    <property type="project" value="InterPro"/>
</dbReference>
<feature type="region of interest" description="Disordered" evidence="1">
    <location>
        <begin position="460"/>
        <end position="524"/>
    </location>
</feature>
<dbReference type="STRING" id="1314785.A0A165DYM5"/>
<dbReference type="PANTHER" id="PTHR35140:SF1">
    <property type="entry name" value="MITOTIC CHECK POINT PROTEIN BFA1"/>
    <property type="match status" value="1"/>
</dbReference>
<feature type="compositionally biased region" description="Acidic residues" evidence="1">
    <location>
        <begin position="15"/>
        <end position="25"/>
    </location>
</feature>
<name>A0A165DYM5_9APHY</name>
<feature type="region of interest" description="Disordered" evidence="1">
    <location>
        <begin position="304"/>
        <end position="437"/>
    </location>
</feature>
<feature type="compositionally biased region" description="Polar residues" evidence="1">
    <location>
        <begin position="173"/>
        <end position="183"/>
    </location>
</feature>
<feature type="compositionally biased region" description="Low complexity" evidence="1">
    <location>
        <begin position="481"/>
        <end position="499"/>
    </location>
</feature>
<dbReference type="PANTHER" id="PTHR35140">
    <property type="entry name" value="MITOTIC CHECK POINT PROTEIN BFA1"/>
    <property type="match status" value="1"/>
</dbReference>
<keyword evidence="3" id="KW-1185">Reference proteome</keyword>
<dbReference type="GO" id="GO:1990334">
    <property type="term" value="C:Bfa1-Bub2 complex"/>
    <property type="evidence" value="ECO:0007669"/>
    <property type="project" value="InterPro"/>
</dbReference>